<keyword evidence="2" id="KW-1185">Reference proteome</keyword>
<evidence type="ECO:0000313" key="2">
    <source>
        <dbReference type="Proteomes" id="UP000276776"/>
    </source>
</evidence>
<accession>A0A0N5D8I4</accession>
<evidence type="ECO:0000313" key="3">
    <source>
        <dbReference type="WBParaSite" id="TCLT_0000941701-mRNA-1"/>
    </source>
</evidence>
<dbReference type="STRING" id="103827.A0A0N5D8I4"/>
<protein>
    <submittedName>
        <fullName evidence="3">PAZ domain-containing protein</fullName>
    </submittedName>
</protein>
<proteinExistence type="predicted"/>
<dbReference type="EMBL" id="UYYF01004791">
    <property type="protein sequence ID" value="VDN07036.1"/>
    <property type="molecule type" value="Genomic_DNA"/>
</dbReference>
<reference evidence="3" key="1">
    <citation type="submission" date="2017-02" db="UniProtKB">
        <authorList>
            <consortium name="WormBaseParasite"/>
        </authorList>
    </citation>
    <scope>IDENTIFICATION</scope>
</reference>
<evidence type="ECO:0000313" key="1">
    <source>
        <dbReference type="EMBL" id="VDN07036.1"/>
    </source>
</evidence>
<sequence>MVALYTEARRELQMFVWDELCQDFPVGRRITEKCMVNLVDLVVSQSAEGLYPWQTASQKRFHYLEEKGKHHVQLRSANYFKNCYFSPIQCVLVEEQKFSEHETNKNLRALTVRLQNGVSNEETVKMR</sequence>
<dbReference type="WBParaSite" id="TCLT_0000941701-mRNA-1">
    <property type="protein sequence ID" value="TCLT_0000941701-mRNA-1"/>
    <property type="gene ID" value="TCLT_0000941701"/>
</dbReference>
<name>A0A0N5D8I4_THECL</name>
<organism evidence="3">
    <name type="scientific">Thelazia callipaeda</name>
    <name type="common">Oriental eyeworm</name>
    <name type="synonym">Parasitic nematode</name>
    <dbReference type="NCBI Taxonomy" id="103827"/>
    <lineage>
        <taxon>Eukaryota</taxon>
        <taxon>Metazoa</taxon>
        <taxon>Ecdysozoa</taxon>
        <taxon>Nematoda</taxon>
        <taxon>Chromadorea</taxon>
        <taxon>Rhabditida</taxon>
        <taxon>Spirurina</taxon>
        <taxon>Spiruromorpha</taxon>
        <taxon>Thelazioidea</taxon>
        <taxon>Thelaziidae</taxon>
        <taxon>Thelazia</taxon>
    </lineage>
</organism>
<reference evidence="1 2" key="2">
    <citation type="submission" date="2018-11" db="EMBL/GenBank/DDBJ databases">
        <authorList>
            <consortium name="Pathogen Informatics"/>
        </authorList>
    </citation>
    <scope>NUCLEOTIDE SEQUENCE [LARGE SCALE GENOMIC DNA]</scope>
</reference>
<dbReference type="AlphaFoldDB" id="A0A0N5D8I4"/>
<gene>
    <name evidence="1" type="ORF">TCLT_LOCUS9406</name>
</gene>
<dbReference type="OrthoDB" id="5838729at2759"/>
<dbReference type="Proteomes" id="UP000276776">
    <property type="component" value="Unassembled WGS sequence"/>
</dbReference>